<dbReference type="AlphaFoldDB" id="A0A0F7U7J9"/>
<reference evidence="2" key="1">
    <citation type="journal article" date="2015" name="PLoS ONE">
        <title>Comprehensive Evaluation of Toxoplasma gondii VEG and Neospora caninum LIV Genomes with Tachyzoite Stage Transcriptome and Proteome Defines Novel Transcript Features.</title>
        <authorList>
            <person name="Ramaprasad A."/>
            <person name="Mourier T."/>
            <person name="Naeem R."/>
            <person name="Malas T.B."/>
            <person name="Moussa E."/>
            <person name="Panigrahi A."/>
            <person name="Vermont S.J."/>
            <person name="Otto T.D."/>
            <person name="Wastling J."/>
            <person name="Pain A."/>
        </authorList>
    </citation>
    <scope>NUCLEOTIDE SEQUENCE</scope>
    <source>
        <strain evidence="2">Liverpool</strain>
    </source>
</reference>
<dbReference type="EMBL" id="LN714480">
    <property type="protein sequence ID" value="CEL65834.1"/>
    <property type="molecule type" value="Genomic_DNA"/>
</dbReference>
<feature type="compositionally biased region" description="Basic and acidic residues" evidence="1">
    <location>
        <begin position="460"/>
        <end position="476"/>
    </location>
</feature>
<dbReference type="Gene3D" id="1.20.5.2050">
    <property type="match status" value="2"/>
</dbReference>
<sequence length="586" mass="63771">MASQLCASAEAPVPDSTPPCADPVNPDTAFLLAWANLLSQQYPSPFTVPCLPVNLSALVDLLGRGVVAAKVPQDCSGDRTEPVSPSRKRLRVGEADLPSGICPSSGNELSQEGGSTAEAVSPVPSSAATCGDPPLDPTRRQDRPISYVTLNASGTHWLISTPVNGGILRHFLPPAQNRLDDLLSFQVPADLRQRSQMPPCTSDLVSTASVFDDMEAGQRLRNGVDQQSGFFGTEQAFTADLSPAQSVHKDTETVQSQPGHPSSPNPTSSSECGISHFLPYPEGVSVQQTDIPSENSSLEHMDVNRGGNALESAVPTHMQHLDICWGTSAHASGWPAADVMPDTAQLPLFCRNMDAESTDMYNGSTSEKGCTTRTCCTEDEFPLEGEKQEATEAYSEMAKKLPKLAGVIFDRVHARWVSTYHDKETRKVMRKYFGVRKHGFEQAYKMAVRHRKLKIMSKQTENDPETRVSDGLRNENPDMSFRDTAGLVEEETDAINKNVCYETLFKTLPRVTGVSYDSYAMKFRAGFMSNGKWNVKDFPIRKYGTFAEAYRRAVSCRLGNSRTEFSGKCDGSAKTAAVAEVSAAHA</sequence>
<evidence type="ECO:0000256" key="1">
    <source>
        <dbReference type="SAM" id="MobiDB-lite"/>
    </source>
</evidence>
<feature type="region of interest" description="Disordered" evidence="1">
    <location>
        <begin position="73"/>
        <end position="141"/>
    </location>
</feature>
<protein>
    <submittedName>
        <fullName evidence="2">Malaria antigen, putative</fullName>
    </submittedName>
</protein>
<evidence type="ECO:0000313" key="2">
    <source>
        <dbReference type="EMBL" id="CEL65834.1"/>
    </source>
</evidence>
<name>A0A0F7U7J9_NEOCL</name>
<gene>
    <name evidence="2" type="ORF">BN1204_016660</name>
</gene>
<feature type="compositionally biased region" description="Polar residues" evidence="1">
    <location>
        <begin position="102"/>
        <end position="114"/>
    </location>
</feature>
<feature type="region of interest" description="Disordered" evidence="1">
    <location>
        <begin position="243"/>
        <end position="276"/>
    </location>
</feature>
<feature type="compositionally biased region" description="Low complexity" evidence="1">
    <location>
        <begin position="115"/>
        <end position="129"/>
    </location>
</feature>
<feature type="region of interest" description="Disordered" evidence="1">
    <location>
        <begin position="458"/>
        <end position="480"/>
    </location>
</feature>
<accession>A0A0F7U7J9</accession>
<feature type="region of interest" description="Disordered" evidence="1">
    <location>
        <begin position="1"/>
        <end position="21"/>
    </location>
</feature>
<proteinExistence type="predicted"/>
<organism evidence="2">
    <name type="scientific">Neospora caninum (strain Liverpool)</name>
    <dbReference type="NCBI Taxonomy" id="572307"/>
    <lineage>
        <taxon>Eukaryota</taxon>
        <taxon>Sar</taxon>
        <taxon>Alveolata</taxon>
        <taxon>Apicomplexa</taxon>
        <taxon>Conoidasida</taxon>
        <taxon>Coccidia</taxon>
        <taxon>Eucoccidiorida</taxon>
        <taxon>Eimeriorina</taxon>
        <taxon>Sarcocystidae</taxon>
        <taxon>Neospora</taxon>
    </lineage>
</organism>
<feature type="compositionally biased region" description="Polar residues" evidence="1">
    <location>
        <begin position="253"/>
        <end position="272"/>
    </location>
</feature>